<protein>
    <submittedName>
        <fullName evidence="1">Uncharacterized protein</fullName>
    </submittedName>
</protein>
<gene>
    <name evidence="1" type="ORF">DVH24_012117</name>
</gene>
<evidence type="ECO:0000313" key="2">
    <source>
        <dbReference type="Proteomes" id="UP000290289"/>
    </source>
</evidence>
<accession>A0A498HU67</accession>
<evidence type="ECO:0000313" key="1">
    <source>
        <dbReference type="EMBL" id="RXH72433.1"/>
    </source>
</evidence>
<reference evidence="1 2" key="1">
    <citation type="submission" date="2018-10" db="EMBL/GenBank/DDBJ databases">
        <title>A high-quality apple genome assembly.</title>
        <authorList>
            <person name="Hu J."/>
        </authorList>
    </citation>
    <scope>NUCLEOTIDE SEQUENCE [LARGE SCALE GENOMIC DNA]</scope>
    <source>
        <strain evidence="2">cv. HFTH1</strain>
        <tissue evidence="1">Young leaf</tissue>
    </source>
</reference>
<name>A0A498HU67_MALDO</name>
<dbReference type="SMR" id="A0A498HU67"/>
<proteinExistence type="predicted"/>
<comment type="caution">
    <text evidence="1">The sequence shown here is derived from an EMBL/GenBank/DDBJ whole genome shotgun (WGS) entry which is preliminary data.</text>
</comment>
<dbReference type="PANTHER" id="PTHR33527:SF18">
    <property type="entry name" value="F13O11.17 PROTEIN"/>
    <property type="match status" value="1"/>
</dbReference>
<organism evidence="1 2">
    <name type="scientific">Malus domestica</name>
    <name type="common">Apple</name>
    <name type="synonym">Pyrus malus</name>
    <dbReference type="NCBI Taxonomy" id="3750"/>
    <lineage>
        <taxon>Eukaryota</taxon>
        <taxon>Viridiplantae</taxon>
        <taxon>Streptophyta</taxon>
        <taxon>Embryophyta</taxon>
        <taxon>Tracheophyta</taxon>
        <taxon>Spermatophyta</taxon>
        <taxon>Magnoliopsida</taxon>
        <taxon>eudicotyledons</taxon>
        <taxon>Gunneridae</taxon>
        <taxon>Pentapetalae</taxon>
        <taxon>rosids</taxon>
        <taxon>fabids</taxon>
        <taxon>Rosales</taxon>
        <taxon>Rosaceae</taxon>
        <taxon>Amygdaloideae</taxon>
        <taxon>Maleae</taxon>
        <taxon>Malus</taxon>
    </lineage>
</organism>
<dbReference type="AlphaFoldDB" id="A0A498HU67"/>
<dbReference type="Proteomes" id="UP000290289">
    <property type="component" value="Chromosome 15"/>
</dbReference>
<keyword evidence="2" id="KW-1185">Reference proteome</keyword>
<dbReference type="PANTHER" id="PTHR33527">
    <property type="entry name" value="OS07G0274300 PROTEIN"/>
    <property type="match status" value="1"/>
</dbReference>
<dbReference type="EMBL" id="RDQH01000341">
    <property type="protein sequence ID" value="RXH72433.1"/>
    <property type="molecule type" value="Genomic_DNA"/>
</dbReference>
<sequence>MSSSSVISQVTLHTLNNTNREIFSRLVLTLRRDVAESLMIMALWLFLQEKGYNKFVHRMVRLPNAVLSALADEAVQCLKYLESTDCPRTISRTAPNGGSLRLTKRLLGKEISLQIISVNRYTLISGVKNFVTNVCARIFTDILQRILFPLSHAHFSPEDTFVIPLFPNGLFGNVKIVNPDSSIDHGVPTGGLWGWSPFLELSVDDRTMFLTFSRGFPVSQYEVKELFMELLGSETCVENVQMENGPPNEQPLFAKLVLSTVVYVDRVLKGTRVSKFRINGKHIWARKYERRD</sequence>